<dbReference type="AlphaFoldDB" id="A0A165ZAP3"/>
<dbReference type="EMBL" id="KV426435">
    <property type="protein sequence ID" value="KZV80929.1"/>
    <property type="molecule type" value="Genomic_DNA"/>
</dbReference>
<sequence>MAIADESLVGEVEGSTTEEDTFQLVAKQFSKYSKAALNCDQPEGTRSRQQSPSAVVEEKLDKLFKEWRDNRWALEWVHPPRRSEDESQKTALPARH</sequence>
<organism evidence="1 2">
    <name type="scientific">Exidia glandulosa HHB12029</name>
    <dbReference type="NCBI Taxonomy" id="1314781"/>
    <lineage>
        <taxon>Eukaryota</taxon>
        <taxon>Fungi</taxon>
        <taxon>Dikarya</taxon>
        <taxon>Basidiomycota</taxon>
        <taxon>Agaricomycotina</taxon>
        <taxon>Agaricomycetes</taxon>
        <taxon>Auriculariales</taxon>
        <taxon>Exidiaceae</taxon>
        <taxon>Exidia</taxon>
    </lineage>
</organism>
<proteinExistence type="predicted"/>
<dbReference type="Proteomes" id="UP000077266">
    <property type="component" value="Unassembled WGS sequence"/>
</dbReference>
<accession>A0A165ZAP3</accession>
<keyword evidence="2" id="KW-1185">Reference proteome</keyword>
<evidence type="ECO:0000313" key="2">
    <source>
        <dbReference type="Proteomes" id="UP000077266"/>
    </source>
</evidence>
<protein>
    <submittedName>
        <fullName evidence="1">Uncharacterized protein</fullName>
    </submittedName>
</protein>
<evidence type="ECO:0000313" key="1">
    <source>
        <dbReference type="EMBL" id="KZV80929.1"/>
    </source>
</evidence>
<dbReference type="InParanoid" id="A0A165ZAP3"/>
<name>A0A165ZAP3_EXIGL</name>
<reference evidence="1 2" key="1">
    <citation type="journal article" date="2016" name="Mol. Biol. Evol.">
        <title>Comparative Genomics of Early-Diverging Mushroom-Forming Fungi Provides Insights into the Origins of Lignocellulose Decay Capabilities.</title>
        <authorList>
            <person name="Nagy L.G."/>
            <person name="Riley R."/>
            <person name="Tritt A."/>
            <person name="Adam C."/>
            <person name="Daum C."/>
            <person name="Floudas D."/>
            <person name="Sun H."/>
            <person name="Yadav J.S."/>
            <person name="Pangilinan J."/>
            <person name="Larsson K.H."/>
            <person name="Matsuura K."/>
            <person name="Barry K."/>
            <person name="Labutti K."/>
            <person name="Kuo R."/>
            <person name="Ohm R.A."/>
            <person name="Bhattacharya S.S."/>
            <person name="Shirouzu T."/>
            <person name="Yoshinaga Y."/>
            <person name="Martin F.M."/>
            <person name="Grigoriev I.V."/>
            <person name="Hibbett D.S."/>
        </authorList>
    </citation>
    <scope>NUCLEOTIDE SEQUENCE [LARGE SCALE GENOMIC DNA]</scope>
    <source>
        <strain evidence="1 2">HHB12029</strain>
    </source>
</reference>
<gene>
    <name evidence="1" type="ORF">EXIGLDRAFT_755939</name>
</gene>